<organism evidence="6 12">
    <name type="scientific">Bacillus toyonensis</name>
    <dbReference type="NCBI Taxonomy" id="155322"/>
    <lineage>
        <taxon>Bacteria</taxon>
        <taxon>Bacillati</taxon>
        <taxon>Bacillota</taxon>
        <taxon>Bacilli</taxon>
        <taxon>Bacillales</taxon>
        <taxon>Bacillaceae</taxon>
        <taxon>Bacillus</taxon>
        <taxon>Bacillus cereus group</taxon>
    </lineage>
</organism>
<accession>A0A1D3PDA7</accession>
<evidence type="ECO:0000313" key="4">
    <source>
        <dbReference type="EMBL" id="PEN88888.1"/>
    </source>
</evidence>
<sequence>MEHNQNGILAIIVLVLGLVFFVSGMVYHLWGSY</sequence>
<evidence type="ECO:0000313" key="2">
    <source>
        <dbReference type="EMBL" id="PEI89473.1"/>
    </source>
</evidence>
<proteinExistence type="predicted"/>
<evidence type="ECO:0000313" key="12">
    <source>
        <dbReference type="Proteomes" id="UP000225320"/>
    </source>
</evidence>
<dbReference type="Proteomes" id="UP000220969">
    <property type="component" value="Unassembled WGS sequence"/>
</dbReference>
<dbReference type="Proteomes" id="UP000220841">
    <property type="component" value="Unassembled WGS sequence"/>
</dbReference>
<feature type="transmembrane region" description="Helical" evidence="1">
    <location>
        <begin position="7"/>
        <end position="30"/>
    </location>
</feature>
<evidence type="ECO:0000313" key="3">
    <source>
        <dbReference type="EMBL" id="PEN55885.1"/>
    </source>
</evidence>
<dbReference type="EMBL" id="NVOI01000023">
    <property type="protein sequence ID" value="PGG94053.1"/>
    <property type="molecule type" value="Genomic_DNA"/>
</dbReference>
<reference evidence="8 10" key="1">
    <citation type="submission" date="2017-09" db="EMBL/GenBank/DDBJ databases">
        <title>Large-scale bioinformatics analysis of Bacillus genomes uncovers conserved roles of natural products in bacterial physiology.</title>
        <authorList>
            <consortium name="Agbiome Team Llc"/>
            <person name="Bleich R.M."/>
            <person name="Kirk G.J."/>
            <person name="Santa Maria K.C."/>
            <person name="Allen S.E."/>
            <person name="Farag S."/>
            <person name="Shank E.A."/>
            <person name="Bowers A."/>
        </authorList>
    </citation>
    <scope>NUCLEOTIDE SEQUENCE</scope>
    <source>
        <strain evidence="2">AFS005430</strain>
        <strain evidence="4 8">AFS027629</strain>
        <strain evidence="3 10">AFS027958</strain>
    </source>
</reference>
<dbReference type="EMBL" id="NUEH01000002">
    <property type="protein sequence ID" value="PEI89473.1"/>
    <property type="molecule type" value="Genomic_DNA"/>
</dbReference>
<dbReference type="Proteomes" id="UP000224044">
    <property type="component" value="Unassembled WGS sequence"/>
</dbReference>
<evidence type="ECO:0000313" key="10">
    <source>
        <dbReference type="Proteomes" id="UP000220934"/>
    </source>
</evidence>
<dbReference type="EMBL" id="NUSY01000041">
    <property type="protein sequence ID" value="PHE07448.1"/>
    <property type="molecule type" value="Genomic_DNA"/>
</dbReference>
<accession>A0A2C3U2K5</accession>
<comment type="caution">
    <text evidence="6">The sequence shown here is derived from an EMBL/GenBank/DDBJ whole genome shotgun (WGS) entry which is preliminary data.</text>
</comment>
<dbReference type="AlphaFoldDB" id="A0A2C3U2K5"/>
<keyword evidence="1" id="KW-0812">Transmembrane</keyword>
<dbReference type="Proteomes" id="UP000220078">
    <property type="component" value="Unassembled WGS sequence"/>
</dbReference>
<reference evidence="9 11" key="2">
    <citation type="submission" date="2017-09" db="EMBL/GenBank/DDBJ databases">
        <title>Large-scale bioinformatics analysis of Bacillus genomes uncovers conserved roles of natural products in bacterial physiology.</title>
        <authorList>
            <consortium name="Agbiome Team Llc"/>
            <person name="Bleich R.M."/>
            <person name="Grubbs K.J."/>
            <person name="Santa Maria K.C."/>
            <person name="Allen S.E."/>
            <person name="Farag S."/>
            <person name="Shank E.A."/>
            <person name="Bowers A."/>
        </authorList>
    </citation>
    <scope>NUCLEOTIDE SEQUENCE [LARGE SCALE GENOMIC DNA]</scope>
    <source>
        <strain evidence="5 9">AFS021349</strain>
        <strain evidence="7 11">AFS042148</strain>
        <strain evidence="6 12">AFS094862</strain>
    </source>
</reference>
<gene>
    <name evidence="4" type="ORF">CN551_11650</name>
    <name evidence="5" type="ORF">CN585_08885</name>
    <name evidence="3" type="ORF">CN596_08080</name>
    <name evidence="2" type="ORF">CN678_03415</name>
    <name evidence="7" type="ORF">COF62_27190</name>
    <name evidence="6" type="ORF">CON73_06200</name>
</gene>
<evidence type="ECO:0000313" key="7">
    <source>
        <dbReference type="EMBL" id="PHE07448.1"/>
    </source>
</evidence>
<dbReference type="EMBL" id="NUAP01000023">
    <property type="protein sequence ID" value="PEN88888.1"/>
    <property type="molecule type" value="Genomic_DNA"/>
</dbReference>
<protein>
    <submittedName>
        <fullName evidence="6">Uncharacterized protein</fullName>
    </submittedName>
</protein>
<evidence type="ECO:0000313" key="5">
    <source>
        <dbReference type="EMBL" id="PEQ08618.1"/>
    </source>
</evidence>
<dbReference type="Proteomes" id="UP000225320">
    <property type="component" value="Unassembled WGS sequence"/>
</dbReference>
<dbReference type="EMBL" id="NUAJ01000007">
    <property type="protein sequence ID" value="PEN55885.1"/>
    <property type="molecule type" value="Genomic_DNA"/>
</dbReference>
<name>A0A2C3U2K5_9BACI</name>
<evidence type="ECO:0000313" key="8">
    <source>
        <dbReference type="Proteomes" id="UP000220078"/>
    </source>
</evidence>
<evidence type="ECO:0000313" key="9">
    <source>
        <dbReference type="Proteomes" id="UP000220841"/>
    </source>
</evidence>
<keyword evidence="1" id="KW-1133">Transmembrane helix</keyword>
<evidence type="ECO:0000313" key="6">
    <source>
        <dbReference type="EMBL" id="PGG94053.1"/>
    </source>
</evidence>
<evidence type="ECO:0000313" key="11">
    <source>
        <dbReference type="Proteomes" id="UP000224044"/>
    </source>
</evidence>
<evidence type="ECO:0000256" key="1">
    <source>
        <dbReference type="SAM" id="Phobius"/>
    </source>
</evidence>
<keyword evidence="1" id="KW-0472">Membrane</keyword>
<dbReference type="EMBL" id="NUBY01000033">
    <property type="protein sequence ID" value="PEQ08618.1"/>
    <property type="molecule type" value="Genomic_DNA"/>
</dbReference>
<dbReference type="Proteomes" id="UP000220934">
    <property type="component" value="Unassembled WGS sequence"/>
</dbReference>